<dbReference type="PANTHER" id="PTHR11022">
    <property type="entry name" value="PEPTIDOGLYCAN RECOGNITION PROTEIN"/>
    <property type="match status" value="1"/>
</dbReference>
<dbReference type="SMART" id="SM00644">
    <property type="entry name" value="Ami_2"/>
    <property type="match status" value="1"/>
</dbReference>
<dbReference type="AlphaFoldDB" id="A0A0K8R4I4"/>
<dbReference type="InterPro" id="IPR036505">
    <property type="entry name" value="Amidase/PGRP_sf"/>
</dbReference>
<dbReference type="GO" id="GO:0008745">
    <property type="term" value="F:N-acetylmuramoyl-L-alanine amidase activity"/>
    <property type="evidence" value="ECO:0007669"/>
    <property type="project" value="InterPro"/>
</dbReference>
<dbReference type="GO" id="GO:0045087">
    <property type="term" value="P:innate immune response"/>
    <property type="evidence" value="ECO:0007669"/>
    <property type="project" value="UniProtKB-KW"/>
</dbReference>
<name>A0A0K8R4I4_IXORI</name>
<dbReference type="PANTHER" id="PTHR11022:SF41">
    <property type="entry name" value="PEPTIDOGLYCAN-RECOGNITION PROTEIN LC-RELATED"/>
    <property type="match status" value="1"/>
</dbReference>
<organism evidence="8">
    <name type="scientific">Ixodes ricinus</name>
    <name type="common">Common tick</name>
    <name type="synonym">Acarus ricinus</name>
    <dbReference type="NCBI Taxonomy" id="34613"/>
    <lineage>
        <taxon>Eukaryota</taxon>
        <taxon>Metazoa</taxon>
        <taxon>Ecdysozoa</taxon>
        <taxon>Arthropoda</taxon>
        <taxon>Chelicerata</taxon>
        <taxon>Arachnida</taxon>
        <taxon>Acari</taxon>
        <taxon>Parasitiformes</taxon>
        <taxon>Ixodida</taxon>
        <taxon>Ixodoidea</taxon>
        <taxon>Ixodidae</taxon>
        <taxon>Ixodinae</taxon>
        <taxon>Ixodes</taxon>
    </lineage>
</organism>
<evidence type="ECO:0000259" key="7">
    <source>
        <dbReference type="SMART" id="SM00701"/>
    </source>
</evidence>
<dbReference type="CDD" id="cd06583">
    <property type="entry name" value="PGRP"/>
    <property type="match status" value="1"/>
</dbReference>
<dbReference type="GO" id="GO:0008270">
    <property type="term" value="F:zinc ion binding"/>
    <property type="evidence" value="ECO:0007669"/>
    <property type="project" value="InterPro"/>
</dbReference>
<evidence type="ECO:0000256" key="2">
    <source>
        <dbReference type="ARBA" id="ARBA00022588"/>
    </source>
</evidence>
<dbReference type="InterPro" id="IPR002502">
    <property type="entry name" value="Amidase_domain"/>
</dbReference>
<proteinExistence type="evidence at transcript level"/>
<dbReference type="SMART" id="SM00701">
    <property type="entry name" value="PGRP"/>
    <property type="match status" value="1"/>
</dbReference>
<evidence type="ECO:0000259" key="6">
    <source>
        <dbReference type="SMART" id="SM00644"/>
    </source>
</evidence>
<evidence type="ECO:0000313" key="8">
    <source>
        <dbReference type="EMBL" id="JAA65379.1"/>
    </source>
</evidence>
<feature type="compositionally biased region" description="Polar residues" evidence="4">
    <location>
        <begin position="30"/>
        <end position="41"/>
    </location>
</feature>
<comment type="similarity">
    <text evidence="1">Belongs to the N-acetylmuramoyl-L-alanine amidase 2 family.</text>
</comment>
<evidence type="ECO:0000256" key="5">
    <source>
        <dbReference type="SAM" id="SignalP"/>
    </source>
</evidence>
<keyword evidence="3" id="KW-0391">Immunity</keyword>
<evidence type="ECO:0000256" key="4">
    <source>
        <dbReference type="SAM" id="MobiDB-lite"/>
    </source>
</evidence>
<dbReference type="SUPFAM" id="SSF55846">
    <property type="entry name" value="N-acetylmuramoyl-L-alanine amidase-like"/>
    <property type="match status" value="1"/>
</dbReference>
<dbReference type="EMBL" id="GADI01008429">
    <property type="protein sequence ID" value="JAA65379.1"/>
    <property type="molecule type" value="mRNA"/>
</dbReference>
<reference evidence="8" key="1">
    <citation type="submission" date="2012-12" db="EMBL/GenBank/DDBJ databases">
        <title>Identification and characterization of a phenylalanine ammonia-lyase gene family in Isatis indigotica Fort.</title>
        <authorList>
            <person name="Liu Q."/>
            <person name="Chen J."/>
            <person name="Zhou X."/>
            <person name="Di P."/>
            <person name="Xiao Y."/>
            <person name="Xuan H."/>
            <person name="Zhang L."/>
            <person name="Chen W."/>
        </authorList>
    </citation>
    <scope>NUCLEOTIDE SEQUENCE</scope>
    <source>
        <tissue evidence="8">Salivary gland</tissue>
    </source>
</reference>
<dbReference type="FunFam" id="3.40.80.10:FF:000001">
    <property type="entry name" value="Peptidoglycan recognition protein 1"/>
    <property type="match status" value="1"/>
</dbReference>
<dbReference type="InterPro" id="IPR006619">
    <property type="entry name" value="PGRP_domain_met/bac"/>
</dbReference>
<keyword evidence="5" id="KW-0732">Signal</keyword>
<dbReference type="Gene3D" id="3.40.80.10">
    <property type="entry name" value="Peptidoglycan recognition protein-like"/>
    <property type="match status" value="1"/>
</dbReference>
<feature type="domain" description="N-acetylmuramoyl-L-alanine amidase" evidence="6">
    <location>
        <begin position="79"/>
        <end position="216"/>
    </location>
</feature>
<sequence>MTSIPAAMLSCVLLVLETTADEGASAASAKLSQRSLSQQASPPLGERQTRDPGSKVHIEMLKVKCLGIRFVSRDQWNAQPPKDVESLNNVVKLVLYHHTEEDECFSIENCSRIVRRWQFYHQVTKGWHDIAYQYLIGGDGSVYEGRSFGVVGAHTLSYNDKSVSIGFIGNFTYHVPNEEMLTSAQTLIDCGVALGKIHVNYTLHGQRDANKRDCPGNAFYHKFITRSSRFGGRLSPYID</sequence>
<dbReference type="Pfam" id="PF01510">
    <property type="entry name" value="Amidase_2"/>
    <property type="match status" value="1"/>
</dbReference>
<evidence type="ECO:0000256" key="1">
    <source>
        <dbReference type="ARBA" id="ARBA00007553"/>
    </source>
</evidence>
<accession>A0A0K8R4I4</accession>
<dbReference type="GO" id="GO:0009253">
    <property type="term" value="P:peptidoglycan catabolic process"/>
    <property type="evidence" value="ECO:0007669"/>
    <property type="project" value="InterPro"/>
</dbReference>
<feature type="domain" description="Peptidoglycan recognition protein family" evidence="7">
    <location>
        <begin position="68"/>
        <end position="210"/>
    </location>
</feature>
<feature type="signal peptide" evidence="5">
    <location>
        <begin position="1"/>
        <end position="20"/>
    </location>
</feature>
<evidence type="ECO:0000256" key="3">
    <source>
        <dbReference type="ARBA" id="ARBA00022859"/>
    </source>
</evidence>
<feature type="chain" id="PRO_5005516141" evidence="5">
    <location>
        <begin position="21"/>
        <end position="239"/>
    </location>
</feature>
<protein>
    <submittedName>
        <fullName evidence="8">Putative peptidoglycan recognition protein</fullName>
    </submittedName>
</protein>
<feature type="region of interest" description="Disordered" evidence="4">
    <location>
        <begin position="30"/>
        <end position="52"/>
    </location>
</feature>
<dbReference type="InterPro" id="IPR015510">
    <property type="entry name" value="PGRP"/>
</dbReference>
<keyword evidence="2" id="KW-0399">Innate immunity</keyword>